<reference evidence="5" key="1">
    <citation type="submission" date="2016-10" db="EMBL/GenBank/DDBJ databases">
        <authorList>
            <person name="Varghese N."/>
            <person name="Submissions S."/>
        </authorList>
    </citation>
    <scope>NUCLEOTIDE SEQUENCE [LARGE SCALE GENOMIC DNA]</scope>
    <source>
        <strain evidence="5">CGMCC 4.7038</strain>
    </source>
</reference>
<dbReference type="EMBL" id="FNYV01000008">
    <property type="protein sequence ID" value="SEJ82090.1"/>
    <property type="molecule type" value="Genomic_DNA"/>
</dbReference>
<dbReference type="PANTHER" id="PTHR43767">
    <property type="entry name" value="LONG-CHAIN-FATTY-ACID--COA LIGASE"/>
    <property type="match status" value="1"/>
</dbReference>
<sequence>MTIDDGLVTWPEDLAYAYRTAECWRGRPLGDFLWEWADRWGEQVAVVDGDRRLTYRELAELADSLAEHLSEYGLRRGHRVLLQLPNCWELVVVTLACFRLGVAPVMMLPQHREHELSAIAAHVGVRALIVPDRWRDYDHQALAYRVAAGLPGPTPVFVFGDGTRAPGVDGRALLRADCDVEARRRRLDALAPAGDDVALFLLSGGTTAVPKVIARTHNDYEYNIRRCADVCRLGRDTVYLAVLPVGHNFPLANPGVLGTLYSGGRAVLLPSPRPGPAFAAVEAERVTTTSLVPAVAITWTVAATDCGRDLSSLRQVHVGGAMFAPELAAALGPALGCEVQQVYGMAEGLVCYTPVGAPPEIAYRTQGRPLSPFDELLVVEPGTERPVAAGTIGELLTRGPYTPRGYYRAPEQNAVSYTAAGWYRTGDLVRLTDGGDVVVCGRIKELINRAGEKISAGEIETLAQELPEIAEAAAVAMPDPAVGERLCLFVQLHPGRGLTLRRLAAALTARGLAAFKVPERLVVLDELPHTPVGKPDKKALRLMLMPRVDR</sequence>
<dbReference type="InterPro" id="IPR045851">
    <property type="entry name" value="AMP-bd_C_sf"/>
</dbReference>
<dbReference type="SUPFAM" id="SSF56801">
    <property type="entry name" value="Acetyl-CoA synthetase-like"/>
    <property type="match status" value="1"/>
</dbReference>
<dbReference type="InterPro" id="IPR000873">
    <property type="entry name" value="AMP-dep_synth/lig_dom"/>
</dbReference>
<name>A0A1H7C634_9ACTN</name>
<dbReference type="STRING" id="1144548.SAMN05443287_10888"/>
<evidence type="ECO:0000313" key="5">
    <source>
        <dbReference type="Proteomes" id="UP000198707"/>
    </source>
</evidence>
<accession>A0A1H7C634</accession>
<dbReference type="RefSeq" id="WP_092381633.1">
    <property type="nucleotide sequence ID" value="NZ_BOPI01000004.1"/>
</dbReference>
<dbReference type="Pfam" id="PF13193">
    <property type="entry name" value="AMP-binding_C"/>
    <property type="match status" value="1"/>
</dbReference>
<dbReference type="Gene3D" id="2.30.38.10">
    <property type="entry name" value="Luciferase, Domain 3"/>
    <property type="match status" value="1"/>
</dbReference>
<dbReference type="GO" id="GO:0016877">
    <property type="term" value="F:ligase activity, forming carbon-sulfur bonds"/>
    <property type="evidence" value="ECO:0007669"/>
    <property type="project" value="UniProtKB-ARBA"/>
</dbReference>
<evidence type="ECO:0000259" key="2">
    <source>
        <dbReference type="Pfam" id="PF00501"/>
    </source>
</evidence>
<dbReference type="Proteomes" id="UP000198707">
    <property type="component" value="Unassembled WGS sequence"/>
</dbReference>
<dbReference type="InterPro" id="IPR025110">
    <property type="entry name" value="AMP-bd_C"/>
</dbReference>
<dbReference type="Pfam" id="PF00501">
    <property type="entry name" value="AMP-binding"/>
    <property type="match status" value="1"/>
</dbReference>
<protein>
    <submittedName>
        <fullName evidence="4">2,3-dihydroxybenzoate-AMP ligase</fullName>
    </submittedName>
</protein>
<dbReference type="Gene3D" id="3.40.50.980">
    <property type="match status" value="2"/>
</dbReference>
<keyword evidence="5" id="KW-1185">Reference proteome</keyword>
<evidence type="ECO:0000256" key="1">
    <source>
        <dbReference type="ARBA" id="ARBA00022598"/>
    </source>
</evidence>
<organism evidence="4 5">
    <name type="scientific">Micromonospora phaseoli</name>
    <dbReference type="NCBI Taxonomy" id="1144548"/>
    <lineage>
        <taxon>Bacteria</taxon>
        <taxon>Bacillati</taxon>
        <taxon>Actinomycetota</taxon>
        <taxon>Actinomycetes</taxon>
        <taxon>Micromonosporales</taxon>
        <taxon>Micromonosporaceae</taxon>
        <taxon>Micromonospora</taxon>
    </lineage>
</organism>
<dbReference type="Gene3D" id="3.30.300.30">
    <property type="match status" value="1"/>
</dbReference>
<evidence type="ECO:0000259" key="3">
    <source>
        <dbReference type="Pfam" id="PF13193"/>
    </source>
</evidence>
<feature type="domain" description="AMP-binding enzyme C-terminal" evidence="3">
    <location>
        <begin position="458"/>
        <end position="534"/>
    </location>
</feature>
<keyword evidence="1 4" id="KW-0436">Ligase</keyword>
<evidence type="ECO:0000313" key="4">
    <source>
        <dbReference type="EMBL" id="SEJ82090.1"/>
    </source>
</evidence>
<dbReference type="PANTHER" id="PTHR43767:SF10">
    <property type="entry name" value="SURFACTIN SYNTHASE SUBUNIT 1"/>
    <property type="match status" value="1"/>
</dbReference>
<dbReference type="InterPro" id="IPR050237">
    <property type="entry name" value="ATP-dep_AMP-bd_enzyme"/>
</dbReference>
<dbReference type="AlphaFoldDB" id="A0A1H7C634"/>
<dbReference type="OrthoDB" id="9803968at2"/>
<dbReference type="FunFam" id="2.30.38.10:FF:000003">
    <property type="entry name" value="Vibriobactin-specific 2,3-dihydroxybenzoate-AMP ligase"/>
    <property type="match status" value="1"/>
</dbReference>
<proteinExistence type="predicted"/>
<feature type="domain" description="AMP-dependent synthetase/ligase" evidence="2">
    <location>
        <begin position="34"/>
        <end position="407"/>
    </location>
</feature>
<gene>
    <name evidence="4" type="ORF">SAMN05443287_10888</name>
</gene>